<comment type="caution">
    <text evidence="6">The sequence shown here is derived from an EMBL/GenBank/DDBJ whole genome shotgun (WGS) entry which is preliminary data.</text>
</comment>
<dbReference type="SMART" id="SM00382">
    <property type="entry name" value="AAA"/>
    <property type="match status" value="1"/>
</dbReference>
<evidence type="ECO:0000259" key="5">
    <source>
        <dbReference type="PROSITE" id="PS50893"/>
    </source>
</evidence>
<protein>
    <submittedName>
        <fullName evidence="6">ATP-binding cassette domain-containing protein</fullName>
    </submittedName>
</protein>
<reference evidence="6" key="1">
    <citation type="submission" date="2021-10" db="EMBL/GenBank/DDBJ databases">
        <title>Anaerobic single-cell dispensing facilitates the cultivation of human gut bacteria.</title>
        <authorList>
            <person name="Afrizal A."/>
        </authorList>
    </citation>
    <scope>NUCLEOTIDE SEQUENCE</scope>
    <source>
        <strain evidence="6">CLA-AA-H215</strain>
    </source>
</reference>
<dbReference type="RefSeq" id="WP_349165772.1">
    <property type="nucleotide sequence ID" value="NZ_JBBNNY010000001.1"/>
</dbReference>
<evidence type="ECO:0000256" key="2">
    <source>
        <dbReference type="ARBA" id="ARBA00022741"/>
    </source>
</evidence>
<accession>A0AAE3JEE9</accession>
<dbReference type="InterPro" id="IPR003593">
    <property type="entry name" value="AAA+_ATPase"/>
</dbReference>
<dbReference type="SUPFAM" id="SSF52540">
    <property type="entry name" value="P-loop containing nucleoside triphosphate hydrolases"/>
    <property type="match status" value="1"/>
</dbReference>
<evidence type="ECO:0000256" key="1">
    <source>
        <dbReference type="ARBA" id="ARBA00022448"/>
    </source>
</evidence>
<dbReference type="PANTHER" id="PTHR42781:SF8">
    <property type="entry name" value="BICARBONATE TRANSPORT ATP-BINDING PROTEIN CMPC"/>
    <property type="match status" value="1"/>
</dbReference>
<proteinExistence type="predicted"/>
<dbReference type="InterPro" id="IPR027417">
    <property type="entry name" value="P-loop_NTPase"/>
</dbReference>
<gene>
    <name evidence="6" type="ORF">LKD81_08205</name>
</gene>
<evidence type="ECO:0000313" key="6">
    <source>
        <dbReference type="EMBL" id="MCC2230979.1"/>
    </source>
</evidence>
<feature type="region of interest" description="Disordered" evidence="4">
    <location>
        <begin position="185"/>
        <end position="204"/>
    </location>
</feature>
<evidence type="ECO:0000313" key="7">
    <source>
        <dbReference type="Proteomes" id="UP001198182"/>
    </source>
</evidence>
<dbReference type="AlphaFoldDB" id="A0AAE3JEE9"/>
<dbReference type="Pfam" id="PF00005">
    <property type="entry name" value="ABC_tran"/>
    <property type="match status" value="1"/>
</dbReference>
<dbReference type="InterPro" id="IPR050093">
    <property type="entry name" value="ABC_SmlMolc_Importer"/>
</dbReference>
<dbReference type="Gene3D" id="3.40.50.300">
    <property type="entry name" value="P-loop containing nucleotide triphosphate hydrolases"/>
    <property type="match status" value="1"/>
</dbReference>
<evidence type="ECO:0000256" key="4">
    <source>
        <dbReference type="SAM" id="MobiDB-lite"/>
    </source>
</evidence>
<dbReference type="PANTHER" id="PTHR42781">
    <property type="entry name" value="SPERMIDINE/PUTRESCINE IMPORT ATP-BINDING PROTEIN POTA"/>
    <property type="match status" value="1"/>
</dbReference>
<dbReference type="InterPro" id="IPR017871">
    <property type="entry name" value="ABC_transporter-like_CS"/>
</dbReference>
<sequence length="204" mass="22666">MIRIENGKKSYDGRVIWENLNLTFSESGIYCLMGPSGQGKTTLLRCLAGLETLDGGTIHGLSDARISMVFQEDRLIPELTAAANLKLVGVKEPLPWLREILPEECLAQPVSTFSGGMKRRAAVARAMAVPSAILLMDEPFTGLDERTRDEVISYILRYRGDRMLLLTTHEPEDVEKLGAECVRMDKLSSGNASKRENPQKNEEN</sequence>
<keyword evidence="1" id="KW-0813">Transport</keyword>
<keyword evidence="2" id="KW-0547">Nucleotide-binding</keyword>
<dbReference type="PROSITE" id="PS00211">
    <property type="entry name" value="ABC_TRANSPORTER_1"/>
    <property type="match status" value="1"/>
</dbReference>
<dbReference type="InterPro" id="IPR003439">
    <property type="entry name" value="ABC_transporter-like_ATP-bd"/>
</dbReference>
<evidence type="ECO:0000256" key="3">
    <source>
        <dbReference type="ARBA" id="ARBA00022840"/>
    </source>
</evidence>
<feature type="domain" description="ABC transporter" evidence="5">
    <location>
        <begin position="2"/>
        <end position="204"/>
    </location>
</feature>
<feature type="compositionally biased region" description="Basic and acidic residues" evidence="4">
    <location>
        <begin position="193"/>
        <end position="204"/>
    </location>
</feature>
<keyword evidence="3 6" id="KW-0067">ATP-binding</keyword>
<dbReference type="Proteomes" id="UP001198182">
    <property type="component" value="Unassembled WGS sequence"/>
</dbReference>
<keyword evidence="7" id="KW-1185">Reference proteome</keyword>
<organism evidence="6 7">
    <name type="scientific">Hominifimenecus microfluidus</name>
    <dbReference type="NCBI Taxonomy" id="2885348"/>
    <lineage>
        <taxon>Bacteria</taxon>
        <taxon>Bacillati</taxon>
        <taxon>Bacillota</taxon>
        <taxon>Clostridia</taxon>
        <taxon>Lachnospirales</taxon>
        <taxon>Lachnospiraceae</taxon>
        <taxon>Hominifimenecus</taxon>
    </lineage>
</organism>
<dbReference type="EMBL" id="JAJEQR010000020">
    <property type="protein sequence ID" value="MCC2230979.1"/>
    <property type="molecule type" value="Genomic_DNA"/>
</dbReference>
<dbReference type="PROSITE" id="PS50893">
    <property type="entry name" value="ABC_TRANSPORTER_2"/>
    <property type="match status" value="1"/>
</dbReference>
<dbReference type="GO" id="GO:0016887">
    <property type="term" value="F:ATP hydrolysis activity"/>
    <property type="evidence" value="ECO:0007669"/>
    <property type="project" value="InterPro"/>
</dbReference>
<name>A0AAE3JEE9_9FIRM</name>
<dbReference type="GO" id="GO:0005524">
    <property type="term" value="F:ATP binding"/>
    <property type="evidence" value="ECO:0007669"/>
    <property type="project" value="UniProtKB-KW"/>
</dbReference>